<keyword evidence="3" id="KW-0597">Phosphoprotein</keyword>
<accession>A0A4Q1BU19</accession>
<dbReference type="PANTHER" id="PTHR15970:SF2">
    <property type="entry name" value="ELL-ASSOCIATED FACTOR EAF"/>
    <property type="match status" value="1"/>
</dbReference>
<proteinExistence type="inferred from homology"/>
<dbReference type="InParanoid" id="A0A4Q1BU19"/>
<dbReference type="VEuPathDB" id="FungiDB:TREMEDRAFT_59846"/>
<evidence type="ECO:0000256" key="3">
    <source>
        <dbReference type="ARBA" id="ARBA00022553"/>
    </source>
</evidence>
<dbReference type="OrthoDB" id="125903at2759"/>
<dbReference type="PANTHER" id="PTHR15970">
    <property type="entry name" value="ELL-ASSOCIATED FACTOR EAF"/>
    <property type="match status" value="1"/>
</dbReference>
<gene>
    <name evidence="10" type="ORF">M231_01093</name>
</gene>
<evidence type="ECO:0000313" key="11">
    <source>
        <dbReference type="Proteomes" id="UP000289152"/>
    </source>
</evidence>
<comment type="caution">
    <text evidence="10">The sequence shown here is derived from an EMBL/GenBank/DDBJ whole genome shotgun (WGS) entry which is preliminary data.</text>
</comment>
<keyword evidence="11" id="KW-1185">Reference proteome</keyword>
<evidence type="ECO:0000256" key="8">
    <source>
        <dbReference type="SAM" id="MobiDB-lite"/>
    </source>
</evidence>
<comment type="similarity">
    <text evidence="2">Belongs to the EAF family.</text>
</comment>
<keyword evidence="4" id="KW-0805">Transcription regulation</keyword>
<evidence type="ECO:0000256" key="2">
    <source>
        <dbReference type="ARBA" id="ARBA00007798"/>
    </source>
</evidence>
<feature type="region of interest" description="Disordered" evidence="8">
    <location>
        <begin position="118"/>
        <end position="308"/>
    </location>
</feature>
<feature type="compositionally biased region" description="Acidic residues" evidence="8">
    <location>
        <begin position="253"/>
        <end position="271"/>
    </location>
</feature>
<comment type="subcellular location">
    <subcellularLocation>
        <location evidence="1">Nucleus</location>
    </subcellularLocation>
</comment>
<dbReference type="Pfam" id="PF09816">
    <property type="entry name" value="EAF"/>
    <property type="match status" value="1"/>
</dbReference>
<keyword evidence="6" id="KW-0804">Transcription</keyword>
<evidence type="ECO:0000313" key="10">
    <source>
        <dbReference type="EMBL" id="RXK41594.1"/>
    </source>
</evidence>
<dbReference type="InterPro" id="IPR027093">
    <property type="entry name" value="EAF_fam"/>
</dbReference>
<organism evidence="10 11">
    <name type="scientific">Tremella mesenterica</name>
    <name type="common">Jelly fungus</name>
    <dbReference type="NCBI Taxonomy" id="5217"/>
    <lineage>
        <taxon>Eukaryota</taxon>
        <taxon>Fungi</taxon>
        <taxon>Dikarya</taxon>
        <taxon>Basidiomycota</taxon>
        <taxon>Agaricomycotina</taxon>
        <taxon>Tremellomycetes</taxon>
        <taxon>Tremellales</taxon>
        <taxon>Tremellaceae</taxon>
        <taxon>Tremella</taxon>
    </lineage>
</organism>
<dbReference type="GO" id="GO:0003711">
    <property type="term" value="F:transcription elongation factor activity"/>
    <property type="evidence" value="ECO:0007669"/>
    <property type="project" value="TreeGrafter"/>
</dbReference>
<evidence type="ECO:0000256" key="5">
    <source>
        <dbReference type="ARBA" id="ARBA00023159"/>
    </source>
</evidence>
<protein>
    <recommendedName>
        <fullName evidence="9">Transcription elongation factor Eaf N-terminal domain-containing protein</fullName>
    </recommendedName>
</protein>
<evidence type="ECO:0000256" key="6">
    <source>
        <dbReference type="ARBA" id="ARBA00023163"/>
    </source>
</evidence>
<sequence>MAATPLAGFPYSGSFSIQLAGSLNPLKRSREEDELVSLRYPFKPSSIQPKTQGNLEYTPQGRRGVLRPRNAPQQVFDVREEENKARECVLIYDPATNGFTLHALPTTLHMTLNRSPSTNSLQLALPPVRRPSDASTSSSTSVPLAQGWPANRGERNSNSSQEKYEVSSMVGPDTPALPAAKRPRVSEPAPTPTRPKTGGKTFKLAQLLEPPKPEPKPKAKAKPKAEPKPRTKKPSAAVPKKPPTPIKVKSVEVIEDSDEEFEEVGADDGDDEFARLVEQSLAQGADEEDEEEESSEEEEEDDGLGGARLVIRHADYNHGRSEWI</sequence>
<dbReference type="EMBL" id="SDIL01000007">
    <property type="protein sequence ID" value="RXK41594.1"/>
    <property type="molecule type" value="Genomic_DNA"/>
</dbReference>
<evidence type="ECO:0000259" key="9">
    <source>
        <dbReference type="Pfam" id="PF09816"/>
    </source>
</evidence>
<dbReference type="GO" id="GO:0032783">
    <property type="term" value="C:super elongation complex"/>
    <property type="evidence" value="ECO:0007669"/>
    <property type="project" value="InterPro"/>
</dbReference>
<keyword evidence="5" id="KW-0010">Activator</keyword>
<evidence type="ECO:0000256" key="7">
    <source>
        <dbReference type="ARBA" id="ARBA00023242"/>
    </source>
</evidence>
<feature type="domain" description="Transcription elongation factor Eaf N-terminal" evidence="9">
    <location>
        <begin position="26"/>
        <end position="116"/>
    </location>
</feature>
<evidence type="ECO:0000256" key="1">
    <source>
        <dbReference type="ARBA" id="ARBA00004123"/>
    </source>
</evidence>
<dbReference type="STRING" id="5217.A0A4Q1BU19"/>
<keyword evidence="7" id="KW-0539">Nucleus</keyword>
<name>A0A4Q1BU19_TREME</name>
<dbReference type="GO" id="GO:0006368">
    <property type="term" value="P:transcription elongation by RNA polymerase II"/>
    <property type="evidence" value="ECO:0007669"/>
    <property type="project" value="InterPro"/>
</dbReference>
<reference evidence="10 11" key="1">
    <citation type="submission" date="2016-06" db="EMBL/GenBank/DDBJ databases">
        <title>Evolution of pathogenesis and genome organization in the Tremellales.</title>
        <authorList>
            <person name="Cuomo C."/>
            <person name="Litvintseva A."/>
            <person name="Heitman J."/>
            <person name="Chen Y."/>
            <person name="Sun S."/>
            <person name="Springer D."/>
            <person name="Dromer F."/>
            <person name="Young S."/>
            <person name="Zeng Q."/>
            <person name="Chapman S."/>
            <person name="Gujja S."/>
            <person name="Saif S."/>
            <person name="Birren B."/>
        </authorList>
    </citation>
    <scope>NUCLEOTIDE SEQUENCE [LARGE SCALE GENOMIC DNA]</scope>
    <source>
        <strain evidence="10 11">ATCC 28783</strain>
    </source>
</reference>
<dbReference type="Proteomes" id="UP000289152">
    <property type="component" value="Unassembled WGS sequence"/>
</dbReference>
<feature type="compositionally biased region" description="Basic and acidic residues" evidence="8">
    <location>
        <begin position="211"/>
        <end position="229"/>
    </location>
</feature>
<dbReference type="FunCoup" id="A0A4Q1BU19">
    <property type="interactions" value="22"/>
</dbReference>
<dbReference type="AlphaFoldDB" id="A0A4Q1BU19"/>
<evidence type="ECO:0000256" key="4">
    <source>
        <dbReference type="ARBA" id="ARBA00023015"/>
    </source>
</evidence>
<feature type="compositionally biased region" description="Acidic residues" evidence="8">
    <location>
        <begin position="285"/>
        <end position="303"/>
    </location>
</feature>
<dbReference type="InterPro" id="IPR019194">
    <property type="entry name" value="Tscrpt_elong_fac_Eaf_N"/>
</dbReference>